<comment type="caution">
    <text evidence="3">The sequence shown here is derived from an EMBL/GenBank/DDBJ whole genome shotgun (WGS) entry which is preliminary data.</text>
</comment>
<feature type="coiled-coil region" evidence="1">
    <location>
        <begin position="449"/>
        <end position="483"/>
    </location>
</feature>
<feature type="compositionally biased region" description="Polar residues" evidence="2">
    <location>
        <begin position="12"/>
        <end position="26"/>
    </location>
</feature>
<dbReference type="SUPFAM" id="SSF50985">
    <property type="entry name" value="RCC1/BLIP-II"/>
    <property type="match status" value="1"/>
</dbReference>
<organism evidence="3">
    <name type="scientific">Cladocopium goreaui</name>
    <dbReference type="NCBI Taxonomy" id="2562237"/>
    <lineage>
        <taxon>Eukaryota</taxon>
        <taxon>Sar</taxon>
        <taxon>Alveolata</taxon>
        <taxon>Dinophyceae</taxon>
        <taxon>Suessiales</taxon>
        <taxon>Symbiodiniaceae</taxon>
        <taxon>Cladocopium</taxon>
    </lineage>
</organism>
<dbReference type="EMBL" id="CAMXCT020006731">
    <property type="protein sequence ID" value="CAL1172448.1"/>
    <property type="molecule type" value="Genomic_DNA"/>
</dbReference>
<feature type="region of interest" description="Disordered" evidence="2">
    <location>
        <begin position="1"/>
        <end position="42"/>
    </location>
</feature>
<accession>A0A9P1M4T2</accession>
<gene>
    <name evidence="3" type="ORF">C1SCF055_LOCUS43595</name>
</gene>
<evidence type="ECO:0000313" key="5">
    <source>
        <dbReference type="Proteomes" id="UP001152797"/>
    </source>
</evidence>
<feature type="region of interest" description="Disordered" evidence="2">
    <location>
        <begin position="80"/>
        <end position="99"/>
    </location>
</feature>
<evidence type="ECO:0000256" key="2">
    <source>
        <dbReference type="SAM" id="MobiDB-lite"/>
    </source>
</evidence>
<dbReference type="Gene3D" id="2.130.10.30">
    <property type="entry name" value="Regulator of chromosome condensation 1/beta-lactamase-inhibitor protein II"/>
    <property type="match status" value="1"/>
</dbReference>
<dbReference type="InterPro" id="IPR012334">
    <property type="entry name" value="Pectin_lyas_fold"/>
</dbReference>
<feature type="compositionally biased region" description="Low complexity" evidence="2">
    <location>
        <begin position="1188"/>
        <end position="1197"/>
    </location>
</feature>
<dbReference type="Proteomes" id="UP001152797">
    <property type="component" value="Unassembled WGS sequence"/>
</dbReference>
<evidence type="ECO:0000256" key="1">
    <source>
        <dbReference type="SAM" id="Coils"/>
    </source>
</evidence>
<keyword evidence="5" id="KW-1185">Reference proteome</keyword>
<proteinExistence type="predicted"/>
<feature type="region of interest" description="Disordered" evidence="2">
    <location>
        <begin position="255"/>
        <end position="304"/>
    </location>
</feature>
<keyword evidence="1" id="KW-0175">Coiled coil</keyword>
<protein>
    <submittedName>
        <fullName evidence="3">Uncharacterized protein</fullName>
    </submittedName>
</protein>
<feature type="compositionally biased region" description="Basic and acidic residues" evidence="2">
    <location>
        <begin position="286"/>
        <end position="303"/>
    </location>
</feature>
<name>A0A9P1M4T2_9DINO</name>
<dbReference type="InterPro" id="IPR059186">
    <property type="entry name" value="SACTE_4363"/>
</dbReference>
<dbReference type="InterPro" id="IPR009091">
    <property type="entry name" value="RCC1/BLIP-II"/>
</dbReference>
<evidence type="ECO:0000313" key="4">
    <source>
        <dbReference type="EMBL" id="CAL4806385.1"/>
    </source>
</evidence>
<evidence type="ECO:0000313" key="3">
    <source>
        <dbReference type="EMBL" id="CAI4019073.1"/>
    </source>
</evidence>
<feature type="region of interest" description="Disordered" evidence="2">
    <location>
        <begin position="1181"/>
        <end position="1200"/>
    </location>
</feature>
<reference evidence="3" key="1">
    <citation type="submission" date="2022-10" db="EMBL/GenBank/DDBJ databases">
        <authorList>
            <person name="Chen Y."/>
            <person name="Dougan E. K."/>
            <person name="Chan C."/>
            <person name="Rhodes N."/>
            <person name="Thang M."/>
        </authorList>
    </citation>
    <scope>NUCLEOTIDE SEQUENCE</scope>
</reference>
<dbReference type="EMBL" id="CAMXCT030006731">
    <property type="protein sequence ID" value="CAL4806385.1"/>
    <property type="molecule type" value="Genomic_DNA"/>
</dbReference>
<reference evidence="4 5" key="2">
    <citation type="submission" date="2024-05" db="EMBL/GenBank/DDBJ databases">
        <authorList>
            <person name="Chen Y."/>
            <person name="Shah S."/>
            <person name="Dougan E. K."/>
            <person name="Thang M."/>
            <person name="Chan C."/>
        </authorList>
    </citation>
    <scope>NUCLEOTIDE SEQUENCE [LARGE SCALE GENOMIC DNA]</scope>
</reference>
<dbReference type="CDD" id="cd23669">
    <property type="entry name" value="GH55_SacteLam55A-like"/>
    <property type="match status" value="1"/>
</dbReference>
<sequence length="1411" mass="155399">MNGLNGDRFVTGTLTRPFSRQPQSLVPSPDRSESESGSLNRRLLAAAETGDADYAWRHKQAEIRELQAANRSLLRRVYSDAPEVQKTPPRRAEGLQNSSNCEEAAATGTTAVPDSQVRTPLDLSHEAVCDEQASCVTPSADGSALQGAITPNGNTTIQVKPSPVGSRIVERSSVLDQANSLEIRRLTSCVAKLEGHLNAQEEVLAAERARHKEDIQHLQSEALEEKKRMRRESAKKVAELQARGEELTEEVQQANNKAKEAERNMHSRISSMRQSSQRLKNQLQAEQKHSAEIEENSAQREALEQSVAELEEELHGQEVAYAELHEEFAQQQLIASEEREALLKELADLSADASQVRQQCNELNHHKEARVVPSVCNPTAIPSNLMLERSMKLYWRDGRVMPQIRRNPSRLRGLGPQHWEVCFLRLLKEELIEAQKTATTSSDRHQALLEEIRDERQAAALQLEELMQEARAKQRILQDLLSEGVVSTEEVKKIVAGEGESLQSWAAGFLRLTLGGECLHPNSLLGDVLNDGDSVLAIARPASLVSGRHHQGFALFLSNGACVSWGESSSASDAQIAHLLKNVDQIQTTTRAFAAVLEDGKAGRVGNSSRVQERLQHVQQIQSNHDAFAALLADGGVVTWGSARHGGLPNVGASVVMQEFPAVFNLSQRWAGQTLCDGIRAEDRANWLVEHQQMTMEAAQQKVMQEFPKLFICEDSEIGTDIIRGKLLTSISPYPVSGSTNSTLTGTIEPNPPRWPETVKVLSQGADYAVVDQIYEEMKSLDKGQFSKSRYAILFEPSATPHEVDVRVGYYTSVYGLGRHPSDTKVRSLTSTNESPHPELGSLQNFWRSAENLHTGGHPTYSLDGEGGMLWAVSQAAPLRRAVVDHNLFLWYLRLPPAGVSSKDARYPKQGVALDYDGWVQLGYTDPIGDFASGGYMANVQVNGCVNLGSQQQFFARNCVAKAWQKGAWNFVFVGCPGAPHSEPGHAVAPVYSNVATTKVVAEKPFIVKRPDGRYSLAIPAVADARCGVDFSLTEEELRDFSRVFVAQPRHTAAEINGKLAEGKDIVFCPGIYQLSETLRVKHCGQVLLGLGFATLVAPETDMPCVQVADEAAGIRISGLMFEAFYRPLGNKTLGDLSPGPEALLRMGTGQITRDASVASSWNFIHDCFGRVGGQEAPLTARDELDGSRPSSRPQSQEPLFTSEARCRSMVQIHQPCVVGDNLWLWRADHWLSDQYLVYNHENFCSSGLHVARPAHHVTMYGLFVEHTLSDMTLWQGEDGVTYFYQSELPYDAMDEAAGQTSRVAPFKACGYLVDQAVQRHEAVGVGVYAYFRDHDVTVPAAIKVPDHDGVRIQNALTKYLNGGPKTFVKGKCLLQCEKRYGRIQCIIQKGSRCVGSNTDADKDKPHFASA</sequence>
<dbReference type="OrthoDB" id="5959761at2759"/>
<feature type="compositionally biased region" description="Low complexity" evidence="2">
    <location>
        <begin position="267"/>
        <end position="278"/>
    </location>
</feature>
<dbReference type="EMBL" id="CAMXCT010006731">
    <property type="protein sequence ID" value="CAI4019073.1"/>
    <property type="molecule type" value="Genomic_DNA"/>
</dbReference>
<dbReference type="Gene3D" id="2.160.20.10">
    <property type="entry name" value="Single-stranded right-handed beta-helix, Pectin lyase-like"/>
    <property type="match status" value="1"/>
</dbReference>